<organism evidence="2 3">
    <name type="scientific">Durusdinium trenchii</name>
    <dbReference type="NCBI Taxonomy" id="1381693"/>
    <lineage>
        <taxon>Eukaryota</taxon>
        <taxon>Sar</taxon>
        <taxon>Alveolata</taxon>
        <taxon>Dinophyceae</taxon>
        <taxon>Suessiales</taxon>
        <taxon>Symbiodiniaceae</taxon>
        <taxon>Durusdinium</taxon>
    </lineage>
</organism>
<comment type="caution">
    <text evidence="2">The sequence shown here is derived from an EMBL/GenBank/DDBJ whole genome shotgun (WGS) entry which is preliminary data.</text>
</comment>
<accession>A0ABP0KJJ5</accession>
<dbReference type="Proteomes" id="UP001642464">
    <property type="component" value="Unassembled WGS sequence"/>
</dbReference>
<sequence length="350" mass="38648">MRNEKLVSGKIGQLLSFLPEESYDGIQEALALTEGEGAAKAAEGLSEVDRRAGKAGYDRVCSLMRFGDGRPDKRALSPSSRSIAEKARRAFASDATVEGKDTKAYDKALANVVKAIKVYQCGLDEAIAECQRKKAAEEEKVKEEQESSSPSSLSEGSESDGEHAADKAAAQAIESHKAKRNLDWPLMAEVKARNVALVQSRGDRSLMKEMDKAFDQALLFDGFSAKFPEGVNADFEAFSKVANTVDGSKLRQKFVRDKPSEFSQVMESKDWTAQDEVILRESFWAASLYAAHGKEFIQKVEGEGDSKSERNILIAKLFKTRYMAYKSDFQFVGILARHNAYLCLTHTAAW</sequence>
<dbReference type="EMBL" id="CAXAMM010011447">
    <property type="protein sequence ID" value="CAK9026197.1"/>
    <property type="molecule type" value="Genomic_DNA"/>
</dbReference>
<evidence type="ECO:0000313" key="2">
    <source>
        <dbReference type="EMBL" id="CAK9026197.1"/>
    </source>
</evidence>
<reference evidence="2 3" key="1">
    <citation type="submission" date="2024-02" db="EMBL/GenBank/DDBJ databases">
        <authorList>
            <person name="Chen Y."/>
            <person name="Shah S."/>
            <person name="Dougan E. K."/>
            <person name="Thang M."/>
            <person name="Chan C."/>
        </authorList>
    </citation>
    <scope>NUCLEOTIDE SEQUENCE [LARGE SCALE GENOMIC DNA]</scope>
</reference>
<feature type="region of interest" description="Disordered" evidence="1">
    <location>
        <begin position="138"/>
        <end position="174"/>
    </location>
</feature>
<proteinExistence type="predicted"/>
<protein>
    <submittedName>
        <fullName evidence="2">Uncharacterized protein</fullName>
    </submittedName>
</protein>
<keyword evidence="3" id="KW-1185">Reference proteome</keyword>
<evidence type="ECO:0000256" key="1">
    <source>
        <dbReference type="SAM" id="MobiDB-lite"/>
    </source>
</evidence>
<feature type="compositionally biased region" description="Low complexity" evidence="1">
    <location>
        <begin position="147"/>
        <end position="156"/>
    </location>
</feature>
<evidence type="ECO:0000313" key="3">
    <source>
        <dbReference type="Proteomes" id="UP001642464"/>
    </source>
</evidence>
<gene>
    <name evidence="2" type="ORF">SCF082_LOCUS17391</name>
</gene>
<name>A0ABP0KJJ5_9DINO</name>